<evidence type="ECO:0000313" key="3">
    <source>
        <dbReference type="Proteomes" id="UP000327157"/>
    </source>
</evidence>
<proteinExistence type="predicted"/>
<accession>A0A5N5FGT1</accession>
<reference evidence="3" key="2">
    <citation type="submission" date="2019-10" db="EMBL/GenBank/DDBJ databases">
        <title>A de novo genome assembly of a pear dwarfing rootstock.</title>
        <authorList>
            <person name="Wang F."/>
            <person name="Wang J."/>
            <person name="Li S."/>
            <person name="Zhang Y."/>
            <person name="Fang M."/>
            <person name="Ma L."/>
            <person name="Zhao Y."/>
            <person name="Jiang S."/>
        </authorList>
    </citation>
    <scope>NUCLEOTIDE SEQUENCE [LARGE SCALE GENOMIC DNA]</scope>
</reference>
<dbReference type="AlphaFoldDB" id="A0A5N5FGT1"/>
<protein>
    <submittedName>
        <fullName evidence="2">Uncharacterized protein</fullName>
    </submittedName>
</protein>
<dbReference type="Proteomes" id="UP000327157">
    <property type="component" value="Chromosome 13"/>
</dbReference>
<organism evidence="2 3">
    <name type="scientific">Pyrus ussuriensis x Pyrus communis</name>
    <dbReference type="NCBI Taxonomy" id="2448454"/>
    <lineage>
        <taxon>Eukaryota</taxon>
        <taxon>Viridiplantae</taxon>
        <taxon>Streptophyta</taxon>
        <taxon>Embryophyta</taxon>
        <taxon>Tracheophyta</taxon>
        <taxon>Spermatophyta</taxon>
        <taxon>Magnoliopsida</taxon>
        <taxon>eudicotyledons</taxon>
        <taxon>Gunneridae</taxon>
        <taxon>Pentapetalae</taxon>
        <taxon>rosids</taxon>
        <taxon>fabids</taxon>
        <taxon>Rosales</taxon>
        <taxon>Rosaceae</taxon>
        <taxon>Amygdaloideae</taxon>
        <taxon>Maleae</taxon>
        <taxon>Pyrus</taxon>
    </lineage>
</organism>
<evidence type="ECO:0000313" key="2">
    <source>
        <dbReference type="EMBL" id="KAB2600452.1"/>
    </source>
</evidence>
<comment type="caution">
    <text evidence="2">The sequence shown here is derived from an EMBL/GenBank/DDBJ whole genome shotgun (WGS) entry which is preliminary data.</text>
</comment>
<feature type="region of interest" description="Disordered" evidence="1">
    <location>
        <begin position="564"/>
        <end position="611"/>
    </location>
</feature>
<name>A0A5N5FGT1_9ROSA</name>
<gene>
    <name evidence="2" type="ORF">D8674_010723</name>
</gene>
<keyword evidence="3" id="KW-1185">Reference proteome</keyword>
<feature type="compositionally biased region" description="Acidic residues" evidence="1">
    <location>
        <begin position="580"/>
        <end position="597"/>
    </location>
</feature>
<reference evidence="2 3" key="3">
    <citation type="submission" date="2019-11" db="EMBL/GenBank/DDBJ databases">
        <title>A de novo genome assembly of a pear dwarfing rootstock.</title>
        <authorList>
            <person name="Wang F."/>
            <person name="Wang J."/>
            <person name="Li S."/>
            <person name="Zhang Y."/>
            <person name="Fang M."/>
            <person name="Ma L."/>
            <person name="Zhao Y."/>
            <person name="Jiang S."/>
        </authorList>
    </citation>
    <scope>NUCLEOTIDE SEQUENCE [LARGE SCALE GENOMIC DNA]</scope>
    <source>
        <strain evidence="2">S2</strain>
        <tissue evidence="2">Leaf</tissue>
    </source>
</reference>
<sequence>MSSLFDHRLDLNVVEEVAMSPQNNIWRPSFLSPTSPLTIGDSMMKNDMTVAVVAKNLLTLKDNRLFSKRSDELAVKDSLAFSVQCLEIRELKHENKQLHMLAHNYATTMKTKLDQLQEFEGQILNDHQRFVSLFKSHLLPSSSGAVPYTEAPNDQPLVPPLSRVLPSTESPNNHPSVPPIFGALPSVETSLEQSFFVLVAIKIGFASHYLDQECCGSPSDKGSPSSSFRFELAMLESSGPLLESCAKEMLDDFRNCQTLANIGSSSFMSVGEPSFYQWRSCYKIRPVKECPAYAECACRSERERIVFGSIKLSGWELANVEKVLRVPKEDKHLGKLQPLFRKYGFQPLVAECQRLAMEKVSKKRGTSTKKGTTPMLVPVDDILFHKGARKHRVRPAPRPKSQEEVLKITASKRAEAEAISHKRKYKEEVGSIHWKDLKAAMQLSSFRYVNNCLAGRQSTVDEFGKPLNENESDRDRMMRLSSYRITSFVNGARKTSKALAEAIRLKDQHFESLKRQNGENVRLKKQLEGTGKHLETNILEVSKVKEELYSALIEVFELKRIDPSSEDDFDNEASVGEQSQESEDGFGDNEDDGDGDAVETQSDIVKGSASDEDDLYSGLGMLLARAQLGQQPLYQRQVRMEFFLLKSDMKCGMTKELGRRVYSIATLSGAVRTSPAPQLCWLDEPSTYRVHTGSVVSTFWASGGDEAMASEDVKISLCYRSFDHSPRHVRTLKYLSKGLIKAHLSVALEMNLVKATTLPVRLWMSFEVTGSFMSMIALIFSGFHDVTGEAYQRRNQVIEQVFSYIKCFESFSKHDIDRRPRVYQDSSYVKCRVVNQASALSLLGGGVEDPSCKRARPRLVPVRWSLVLGGTQVMVDFPGGDEFVCLSMRSFLEHLKELFILLLEDLILYCYLVVLSF</sequence>
<reference evidence="2 3" key="1">
    <citation type="submission" date="2019-09" db="EMBL/GenBank/DDBJ databases">
        <authorList>
            <person name="Ou C."/>
        </authorList>
    </citation>
    <scope>NUCLEOTIDE SEQUENCE [LARGE SCALE GENOMIC DNA]</scope>
    <source>
        <strain evidence="2">S2</strain>
        <tissue evidence="2">Leaf</tissue>
    </source>
</reference>
<evidence type="ECO:0000256" key="1">
    <source>
        <dbReference type="SAM" id="MobiDB-lite"/>
    </source>
</evidence>
<dbReference type="EMBL" id="SMOL01000753">
    <property type="protein sequence ID" value="KAB2600452.1"/>
    <property type="molecule type" value="Genomic_DNA"/>
</dbReference>